<dbReference type="RefSeq" id="WP_227576042.1">
    <property type="nucleotide sequence ID" value="NZ_CP101987.1"/>
</dbReference>
<keyword evidence="1" id="KW-0472">Membrane</keyword>
<evidence type="ECO:0000313" key="3">
    <source>
        <dbReference type="Proteomes" id="UP001316384"/>
    </source>
</evidence>
<keyword evidence="3" id="KW-1185">Reference proteome</keyword>
<sequence length="146" mass="14986">MAIGLVLGAIPIVVLLLAGVGMLVAGRALAGRSSDARGLVTVEAVVVERTSFTDPARITFDYPLPDGSWARATRVEGVPTPGERGAVRRPGERIPVWVNPRNPSDVRLPGARSASGAGGVLLMVLGVMACVGALVMAVATTVFLTS</sequence>
<name>A0ABY5KNF7_9CELL</name>
<organism evidence="2 3">
    <name type="scientific">Cellulomonas xiejunii</name>
    <dbReference type="NCBI Taxonomy" id="2968083"/>
    <lineage>
        <taxon>Bacteria</taxon>
        <taxon>Bacillati</taxon>
        <taxon>Actinomycetota</taxon>
        <taxon>Actinomycetes</taxon>
        <taxon>Micrococcales</taxon>
        <taxon>Cellulomonadaceae</taxon>
        <taxon>Cellulomonas</taxon>
    </lineage>
</organism>
<protein>
    <submittedName>
        <fullName evidence="2">DUF3592 domain-containing protein</fullName>
    </submittedName>
</protein>
<feature type="transmembrane region" description="Helical" evidence="1">
    <location>
        <begin position="6"/>
        <end position="30"/>
    </location>
</feature>
<gene>
    <name evidence="2" type="ORF">NP048_12890</name>
</gene>
<accession>A0ABY5KNF7</accession>
<keyword evidence="1" id="KW-0812">Transmembrane</keyword>
<evidence type="ECO:0000313" key="2">
    <source>
        <dbReference type="EMBL" id="UUI70686.1"/>
    </source>
</evidence>
<evidence type="ECO:0000256" key="1">
    <source>
        <dbReference type="SAM" id="Phobius"/>
    </source>
</evidence>
<dbReference type="EMBL" id="CP101987">
    <property type="protein sequence ID" value="UUI70686.1"/>
    <property type="molecule type" value="Genomic_DNA"/>
</dbReference>
<feature type="transmembrane region" description="Helical" evidence="1">
    <location>
        <begin position="120"/>
        <end position="144"/>
    </location>
</feature>
<keyword evidence="1" id="KW-1133">Transmembrane helix</keyword>
<reference evidence="2 3" key="1">
    <citation type="submission" date="2022-07" db="EMBL/GenBank/DDBJ databases">
        <title>Novel species in genus cellulomonas.</title>
        <authorList>
            <person name="Ye L."/>
        </authorList>
    </citation>
    <scope>NUCLEOTIDE SEQUENCE [LARGE SCALE GENOMIC DNA]</scope>
    <source>
        <strain evidence="3">zg-B89</strain>
    </source>
</reference>
<dbReference type="Proteomes" id="UP001316384">
    <property type="component" value="Chromosome"/>
</dbReference>
<proteinExistence type="predicted"/>